<gene>
    <name evidence="2" type="ORF">EZS28_055070</name>
</gene>
<feature type="non-terminal residue" evidence="2">
    <location>
        <position position="87"/>
    </location>
</feature>
<evidence type="ECO:0000313" key="3">
    <source>
        <dbReference type="Proteomes" id="UP000324800"/>
    </source>
</evidence>
<dbReference type="GO" id="GO:0070628">
    <property type="term" value="F:proteasome binding"/>
    <property type="evidence" value="ECO:0007669"/>
    <property type="project" value="TreeGrafter"/>
</dbReference>
<dbReference type="Pfam" id="PF00240">
    <property type="entry name" value="ubiquitin"/>
    <property type="match status" value="1"/>
</dbReference>
<evidence type="ECO:0000259" key="1">
    <source>
        <dbReference type="PROSITE" id="PS50053"/>
    </source>
</evidence>
<dbReference type="CDD" id="cd01805">
    <property type="entry name" value="Ubl_Rad23"/>
    <property type="match status" value="1"/>
</dbReference>
<dbReference type="SMART" id="SM00213">
    <property type="entry name" value="UBQ"/>
    <property type="match status" value="1"/>
</dbReference>
<evidence type="ECO:0000313" key="2">
    <source>
        <dbReference type="EMBL" id="KAA6317616.1"/>
    </source>
</evidence>
<dbReference type="PANTHER" id="PTHR10621">
    <property type="entry name" value="UV EXCISION REPAIR PROTEIN RAD23"/>
    <property type="match status" value="1"/>
</dbReference>
<dbReference type="Proteomes" id="UP000324800">
    <property type="component" value="Unassembled WGS sequence"/>
</dbReference>
<proteinExistence type="predicted"/>
<dbReference type="Gene3D" id="3.10.20.90">
    <property type="entry name" value="Phosphatidylinositol 3-kinase Catalytic Subunit, Chain A, domain 1"/>
    <property type="match status" value="1"/>
</dbReference>
<name>A0A5J4Q6M9_9EUKA</name>
<dbReference type="OrthoDB" id="419317at2759"/>
<dbReference type="PANTHER" id="PTHR10621:SF0">
    <property type="entry name" value="UV EXCISION REPAIR PROTEIN RAD23"/>
    <property type="match status" value="1"/>
</dbReference>
<dbReference type="AlphaFoldDB" id="A0A5J4Q6M9"/>
<accession>A0A5J4Q6M9</accession>
<sequence>MKLNLKSIKGQFYSIDIEETAVVADLKKKIEEVHSFPAESLNLVFAGKVLTDEKTLSESGVTENAAIVFFTKKVTQAKKDTAPVAGP</sequence>
<dbReference type="PROSITE" id="PS50053">
    <property type="entry name" value="UBIQUITIN_2"/>
    <property type="match status" value="1"/>
</dbReference>
<organism evidence="2 3">
    <name type="scientific">Streblomastix strix</name>
    <dbReference type="NCBI Taxonomy" id="222440"/>
    <lineage>
        <taxon>Eukaryota</taxon>
        <taxon>Metamonada</taxon>
        <taxon>Preaxostyla</taxon>
        <taxon>Oxymonadida</taxon>
        <taxon>Streblomastigidae</taxon>
        <taxon>Streblomastix</taxon>
    </lineage>
</organism>
<dbReference type="GO" id="GO:0031593">
    <property type="term" value="F:polyubiquitin modification-dependent protein binding"/>
    <property type="evidence" value="ECO:0007669"/>
    <property type="project" value="TreeGrafter"/>
</dbReference>
<dbReference type="InterPro" id="IPR029071">
    <property type="entry name" value="Ubiquitin-like_domsf"/>
</dbReference>
<dbReference type="GO" id="GO:0043130">
    <property type="term" value="F:ubiquitin binding"/>
    <property type="evidence" value="ECO:0007669"/>
    <property type="project" value="TreeGrafter"/>
</dbReference>
<dbReference type="GO" id="GO:0043161">
    <property type="term" value="P:proteasome-mediated ubiquitin-dependent protein catabolic process"/>
    <property type="evidence" value="ECO:0007669"/>
    <property type="project" value="TreeGrafter"/>
</dbReference>
<dbReference type="EMBL" id="SNRW01046545">
    <property type="protein sequence ID" value="KAA6317616.1"/>
    <property type="molecule type" value="Genomic_DNA"/>
</dbReference>
<feature type="domain" description="Ubiquitin-like" evidence="1">
    <location>
        <begin position="1"/>
        <end position="73"/>
    </location>
</feature>
<protein>
    <recommendedName>
        <fullName evidence="1">Ubiquitin-like domain-containing protein</fullName>
    </recommendedName>
</protein>
<comment type="caution">
    <text evidence="2">The sequence shown here is derived from an EMBL/GenBank/DDBJ whole genome shotgun (WGS) entry which is preliminary data.</text>
</comment>
<dbReference type="GO" id="GO:0005654">
    <property type="term" value="C:nucleoplasm"/>
    <property type="evidence" value="ECO:0007669"/>
    <property type="project" value="TreeGrafter"/>
</dbReference>
<reference evidence="2 3" key="1">
    <citation type="submission" date="2019-03" db="EMBL/GenBank/DDBJ databases">
        <title>Single cell metagenomics reveals metabolic interactions within the superorganism composed of flagellate Streblomastix strix and complex community of Bacteroidetes bacteria on its surface.</title>
        <authorList>
            <person name="Treitli S.C."/>
            <person name="Kolisko M."/>
            <person name="Husnik F."/>
            <person name="Keeling P."/>
            <person name="Hampl V."/>
        </authorList>
    </citation>
    <scope>NUCLEOTIDE SEQUENCE [LARGE SCALE GENOMIC DNA]</scope>
    <source>
        <strain evidence="2">ST1C</strain>
    </source>
</reference>
<dbReference type="SUPFAM" id="SSF54236">
    <property type="entry name" value="Ubiquitin-like"/>
    <property type="match status" value="1"/>
</dbReference>
<dbReference type="InterPro" id="IPR000626">
    <property type="entry name" value="Ubiquitin-like_dom"/>
</dbReference>
<dbReference type="GO" id="GO:0005829">
    <property type="term" value="C:cytosol"/>
    <property type="evidence" value="ECO:0007669"/>
    <property type="project" value="TreeGrafter"/>
</dbReference>